<accession>A0A6J4UY70</accession>
<feature type="compositionally biased region" description="Basic and acidic residues" evidence="1">
    <location>
        <begin position="107"/>
        <end position="116"/>
    </location>
</feature>
<name>A0A6J4UY70_9BACT</name>
<reference evidence="2" key="1">
    <citation type="submission" date="2020-02" db="EMBL/GenBank/DDBJ databases">
        <authorList>
            <person name="Meier V. D."/>
        </authorList>
    </citation>
    <scope>NUCLEOTIDE SEQUENCE</scope>
    <source>
        <strain evidence="2">AVDCRST_MAG70</strain>
    </source>
</reference>
<feature type="region of interest" description="Disordered" evidence="1">
    <location>
        <begin position="1"/>
        <end position="225"/>
    </location>
</feature>
<gene>
    <name evidence="2" type="ORF">AVDCRST_MAG70-1826</name>
</gene>
<feature type="compositionally biased region" description="Basic and acidic residues" evidence="1">
    <location>
        <begin position="124"/>
        <end position="142"/>
    </location>
</feature>
<feature type="compositionally biased region" description="Basic and acidic residues" evidence="1">
    <location>
        <begin position="19"/>
        <end position="65"/>
    </location>
</feature>
<evidence type="ECO:0000313" key="2">
    <source>
        <dbReference type="EMBL" id="CAA9563141.1"/>
    </source>
</evidence>
<feature type="non-terminal residue" evidence="2">
    <location>
        <position position="256"/>
    </location>
</feature>
<organism evidence="2">
    <name type="scientific">uncultured Thermomicrobiales bacterium</name>
    <dbReference type="NCBI Taxonomy" id="1645740"/>
    <lineage>
        <taxon>Bacteria</taxon>
        <taxon>Pseudomonadati</taxon>
        <taxon>Thermomicrobiota</taxon>
        <taxon>Thermomicrobia</taxon>
        <taxon>Thermomicrobiales</taxon>
        <taxon>environmental samples</taxon>
    </lineage>
</organism>
<feature type="compositionally biased region" description="Low complexity" evidence="1">
    <location>
        <begin position="178"/>
        <end position="189"/>
    </location>
</feature>
<evidence type="ECO:0000256" key="1">
    <source>
        <dbReference type="SAM" id="MobiDB-lite"/>
    </source>
</evidence>
<feature type="compositionally biased region" description="Basic and acidic residues" evidence="1">
    <location>
        <begin position="163"/>
        <end position="176"/>
    </location>
</feature>
<dbReference type="AlphaFoldDB" id="A0A6J4UY70"/>
<protein>
    <submittedName>
        <fullName evidence="2">Uncharacterized protein</fullName>
    </submittedName>
</protein>
<dbReference type="EMBL" id="CADCWH010000290">
    <property type="protein sequence ID" value="CAA9563141.1"/>
    <property type="molecule type" value="Genomic_DNA"/>
</dbReference>
<sequence length="256" mass="26720">DCPTAGVRPGHGRAGLLDGHVRPGHSDLRWGSRPCRRDGDDVDPDCHECLGPDHCPRHRPGDLGERLAGPDGADERGDPFAGPAGDSGRGALHRTGIEIGWAVPGHDAGDGRVPPDRHRHGRRRLPERTRERGAGLPADRDGCPSIARSVAGGGVQRRRHRGRLDIARDCRGRPRDGAPPARDVAAGPPSCAGIRTRGARGNGVRPAGGRDDRPGGAGRLRSRFGGDARGQCVRAIAGPMVVEGGWGSAGRAGMGL</sequence>
<feature type="non-terminal residue" evidence="2">
    <location>
        <position position="1"/>
    </location>
</feature>
<proteinExistence type="predicted"/>